<reference evidence="8" key="1">
    <citation type="journal article" date="2015" name="Nature">
        <title>Complex archaea that bridge the gap between prokaryotes and eukaryotes.</title>
        <authorList>
            <person name="Spang A."/>
            <person name="Saw J.H."/>
            <person name="Jorgensen S.L."/>
            <person name="Zaremba-Niedzwiedzka K."/>
            <person name="Martijn J."/>
            <person name="Lind A.E."/>
            <person name="van Eijk R."/>
            <person name="Schleper C."/>
            <person name="Guy L."/>
            <person name="Ettema T.J."/>
        </authorList>
    </citation>
    <scope>NUCLEOTIDE SEQUENCE</scope>
</reference>
<feature type="transmembrane region" description="Helical" evidence="6">
    <location>
        <begin position="178"/>
        <end position="199"/>
    </location>
</feature>
<name>A0A0F9G786_9ZZZZ</name>
<dbReference type="AlphaFoldDB" id="A0A0F9G786"/>
<accession>A0A0F9G786</accession>
<evidence type="ECO:0000256" key="1">
    <source>
        <dbReference type="ARBA" id="ARBA00004651"/>
    </source>
</evidence>
<keyword evidence="3 6" id="KW-0812">Transmembrane</keyword>
<dbReference type="GO" id="GO:0051301">
    <property type="term" value="P:cell division"/>
    <property type="evidence" value="ECO:0007669"/>
    <property type="project" value="InterPro"/>
</dbReference>
<dbReference type="InterPro" id="IPR010255">
    <property type="entry name" value="Haem_peroxidase_sf"/>
</dbReference>
<dbReference type="GO" id="GO:0020037">
    <property type="term" value="F:heme binding"/>
    <property type="evidence" value="ECO:0007669"/>
    <property type="project" value="InterPro"/>
</dbReference>
<evidence type="ECO:0000256" key="3">
    <source>
        <dbReference type="ARBA" id="ARBA00022692"/>
    </source>
</evidence>
<dbReference type="PANTHER" id="PTHR47755:SF1">
    <property type="entry name" value="CELL DIVISION PROTEIN FTSX"/>
    <property type="match status" value="1"/>
</dbReference>
<dbReference type="InterPro" id="IPR004513">
    <property type="entry name" value="FtsX"/>
</dbReference>
<evidence type="ECO:0000256" key="4">
    <source>
        <dbReference type="ARBA" id="ARBA00022989"/>
    </source>
</evidence>
<evidence type="ECO:0000256" key="2">
    <source>
        <dbReference type="ARBA" id="ARBA00022475"/>
    </source>
</evidence>
<dbReference type="Pfam" id="PF02687">
    <property type="entry name" value="FtsX"/>
    <property type="match status" value="1"/>
</dbReference>
<evidence type="ECO:0000259" key="7">
    <source>
        <dbReference type="Pfam" id="PF02687"/>
    </source>
</evidence>
<dbReference type="InterPro" id="IPR003838">
    <property type="entry name" value="ABC3_permease_C"/>
</dbReference>
<evidence type="ECO:0000256" key="6">
    <source>
        <dbReference type="SAM" id="Phobius"/>
    </source>
</evidence>
<dbReference type="GO" id="GO:0006979">
    <property type="term" value="P:response to oxidative stress"/>
    <property type="evidence" value="ECO:0007669"/>
    <property type="project" value="InterPro"/>
</dbReference>
<dbReference type="PANTHER" id="PTHR47755">
    <property type="entry name" value="CELL DIVISION PROTEIN FTSX"/>
    <property type="match status" value="1"/>
</dbReference>
<feature type="transmembrane region" description="Helical" evidence="6">
    <location>
        <begin position="126"/>
        <end position="153"/>
    </location>
</feature>
<protein>
    <recommendedName>
        <fullName evidence="7">ABC3 transporter permease C-terminal domain-containing protein</fullName>
    </recommendedName>
</protein>
<evidence type="ECO:0000256" key="5">
    <source>
        <dbReference type="ARBA" id="ARBA00023136"/>
    </source>
</evidence>
<comment type="caution">
    <text evidence="8">The sequence shown here is derived from an EMBL/GenBank/DDBJ whole genome shotgun (WGS) entry which is preliminary data.</text>
</comment>
<dbReference type="Gene3D" id="1.10.520.10">
    <property type="match status" value="1"/>
</dbReference>
<keyword evidence="2" id="KW-1003">Cell membrane</keyword>
<keyword evidence="4 6" id="KW-1133">Transmembrane helix</keyword>
<evidence type="ECO:0000313" key="8">
    <source>
        <dbReference type="EMBL" id="KKL65330.1"/>
    </source>
</evidence>
<dbReference type="EMBL" id="LAZR01027571">
    <property type="protein sequence ID" value="KKL65330.1"/>
    <property type="molecule type" value="Genomic_DNA"/>
</dbReference>
<dbReference type="GO" id="GO:0005886">
    <property type="term" value="C:plasma membrane"/>
    <property type="evidence" value="ECO:0007669"/>
    <property type="project" value="UniProtKB-SubCell"/>
</dbReference>
<feature type="transmembrane region" description="Helical" evidence="6">
    <location>
        <begin position="82"/>
        <end position="105"/>
    </location>
</feature>
<dbReference type="SUPFAM" id="SSF48113">
    <property type="entry name" value="Heme-dependent peroxidases"/>
    <property type="match status" value="1"/>
</dbReference>
<feature type="domain" description="ABC3 transporter permease C-terminal" evidence="7">
    <location>
        <begin position="87"/>
        <end position="201"/>
    </location>
</feature>
<keyword evidence="5 6" id="KW-0472">Membrane</keyword>
<proteinExistence type="predicted"/>
<comment type="subcellular location">
    <subcellularLocation>
        <location evidence="1">Cell membrane</location>
        <topology evidence="1">Multi-pass membrane protein</topology>
    </subcellularLocation>
</comment>
<dbReference type="GO" id="GO:0004601">
    <property type="term" value="F:peroxidase activity"/>
    <property type="evidence" value="ECO:0007669"/>
    <property type="project" value="InterPro"/>
</dbReference>
<organism evidence="8">
    <name type="scientific">marine sediment metagenome</name>
    <dbReference type="NCBI Taxonomy" id="412755"/>
    <lineage>
        <taxon>unclassified sequences</taxon>
        <taxon>metagenomes</taxon>
        <taxon>ecological metagenomes</taxon>
    </lineage>
</organism>
<gene>
    <name evidence="8" type="ORF">LCGC14_2156070</name>
</gene>
<sequence length="205" mass="22168">MAWHSAGTYRIHDGRGGAASGTLRFAPLNSWPDNVSLDKDGLQPTGADGKPRLISPVIQRNEGIKSREETDKILSATRTIKILLASLTALLGIASVLLVANTIRLSVFARRREVEVMRLVGATNWFIRWPFVIEGLIVGFLAGLVATLLLWLAKVTVVDPLSDSFALIAAPETIDFKLLVVLMLAAATVVSAIGSGLTLRRFLRV</sequence>